<dbReference type="SMART" id="SM01387">
    <property type="entry name" value="Ribosomal_S15"/>
    <property type="match status" value="1"/>
</dbReference>
<comment type="similarity">
    <text evidence="2 9">Belongs to the universal ribosomal protein uS15 family.</text>
</comment>
<evidence type="ECO:0000256" key="7">
    <source>
        <dbReference type="ARBA" id="ARBA00035249"/>
    </source>
</evidence>
<reference evidence="12" key="3">
    <citation type="submission" date="2025-09" db="UniProtKB">
        <authorList>
            <consortium name="Ensembl"/>
        </authorList>
    </citation>
    <scope>IDENTIFICATION</scope>
</reference>
<dbReference type="AlphaFoldDB" id="G1MWW2"/>
<keyword evidence="5" id="KW-0496">Mitochondrion</keyword>
<dbReference type="GO" id="GO:0003735">
    <property type="term" value="F:structural constituent of ribosome"/>
    <property type="evidence" value="ECO:0007669"/>
    <property type="project" value="InterPro"/>
</dbReference>
<dbReference type="HAMAP" id="MF_01343_B">
    <property type="entry name" value="Ribosomal_uS15_B"/>
    <property type="match status" value="1"/>
</dbReference>
<evidence type="ECO:0000313" key="13">
    <source>
        <dbReference type="Proteomes" id="UP000001645"/>
    </source>
</evidence>
<dbReference type="Ensembl" id="ENSMGAT00000003974.3">
    <property type="protein sequence ID" value="ENSMGAP00000003275.3"/>
    <property type="gene ID" value="ENSMGAG00000003562.3"/>
</dbReference>
<dbReference type="NCBIfam" id="TIGR00952">
    <property type="entry name" value="S15_bact"/>
    <property type="match status" value="1"/>
</dbReference>
<comment type="subcellular location">
    <subcellularLocation>
        <location evidence="1">Mitochondrion</location>
    </subcellularLocation>
</comment>
<dbReference type="PANTHER" id="PTHR46685">
    <property type="entry name" value="28S RIBOSOMAL PROTEIN S15, MITOCHONDRIAL"/>
    <property type="match status" value="1"/>
</dbReference>
<dbReference type="Gene3D" id="1.10.287.10">
    <property type="entry name" value="S15/NS1, RNA-binding"/>
    <property type="match status" value="1"/>
</dbReference>
<dbReference type="GO" id="GO:0005763">
    <property type="term" value="C:mitochondrial small ribosomal subunit"/>
    <property type="evidence" value="ECO:0007669"/>
    <property type="project" value="TreeGrafter"/>
</dbReference>
<evidence type="ECO:0000256" key="3">
    <source>
        <dbReference type="ARBA" id="ARBA00022946"/>
    </source>
</evidence>
<dbReference type="HOGENOM" id="CLU_094627_1_1_1"/>
<dbReference type="OrthoDB" id="441444at2759"/>
<dbReference type="Proteomes" id="UP000001645">
    <property type="component" value="Chromosome 25"/>
</dbReference>
<keyword evidence="11" id="KW-0732">Signal</keyword>
<proteinExistence type="inferred from homology"/>
<evidence type="ECO:0000256" key="8">
    <source>
        <dbReference type="ARBA" id="ARBA00035528"/>
    </source>
</evidence>
<protein>
    <recommendedName>
        <fullName evidence="7">Small ribosomal subunit protein uS15m</fullName>
    </recommendedName>
    <alternativeName>
        <fullName evidence="8">28S ribosomal protein S15, mitochondrial</fullName>
    </alternativeName>
</protein>
<dbReference type="InterPro" id="IPR000589">
    <property type="entry name" value="Ribosomal_uS15"/>
</dbReference>
<dbReference type="GO" id="GO:0032543">
    <property type="term" value="P:mitochondrial translation"/>
    <property type="evidence" value="ECO:0007669"/>
    <property type="project" value="TreeGrafter"/>
</dbReference>
<dbReference type="KEGG" id="mgp:104914293"/>
<evidence type="ECO:0000313" key="12">
    <source>
        <dbReference type="Ensembl" id="ENSMGAP00000003275.3"/>
    </source>
</evidence>
<dbReference type="Pfam" id="PF00312">
    <property type="entry name" value="Ribosomal_S15"/>
    <property type="match status" value="1"/>
</dbReference>
<dbReference type="CTD" id="64960"/>
<feature type="signal peptide" evidence="11">
    <location>
        <begin position="1"/>
        <end position="22"/>
    </location>
</feature>
<evidence type="ECO:0000256" key="10">
    <source>
        <dbReference type="SAM" id="MobiDB-lite"/>
    </source>
</evidence>
<evidence type="ECO:0000256" key="5">
    <source>
        <dbReference type="ARBA" id="ARBA00023128"/>
    </source>
</evidence>
<evidence type="ECO:0000256" key="11">
    <source>
        <dbReference type="SAM" id="SignalP"/>
    </source>
</evidence>
<keyword evidence="13" id="KW-1185">Reference proteome</keyword>
<dbReference type="InParanoid" id="G1MWW2"/>
<keyword evidence="4 9" id="KW-0689">Ribosomal protein</keyword>
<dbReference type="InterPro" id="IPR005290">
    <property type="entry name" value="Ribosomal_uS15_bac-type"/>
</dbReference>
<dbReference type="CDD" id="cd00353">
    <property type="entry name" value="Ribosomal_S15p_S13e"/>
    <property type="match status" value="1"/>
</dbReference>
<keyword evidence="6 9" id="KW-0687">Ribonucleoprotein</keyword>
<reference evidence="12 13" key="1">
    <citation type="journal article" date="2010" name="PLoS Biol.">
        <title>Multi-platform next-generation sequencing of the domestic turkey (Meleagris gallopavo): genome assembly and analysis.</title>
        <authorList>
            <person name="Dalloul R.A."/>
            <person name="Long J.A."/>
            <person name="Zimin A.V."/>
            <person name="Aslam L."/>
            <person name="Beal K."/>
            <person name="Blomberg L.A."/>
            <person name="Bouffard P."/>
            <person name="Burt D.W."/>
            <person name="Crasta O."/>
            <person name="Crooijmans R.P."/>
            <person name="Cooper K."/>
            <person name="Coulombe R.A."/>
            <person name="De S."/>
            <person name="Delany M.E."/>
            <person name="Dodgson J.B."/>
            <person name="Dong J.J."/>
            <person name="Evans C."/>
            <person name="Frederickson K.M."/>
            <person name="Flicek P."/>
            <person name="Florea L."/>
            <person name="Folkerts O."/>
            <person name="Groenen M.A."/>
            <person name="Harkins T.T."/>
            <person name="Herrero J."/>
            <person name="Hoffmann S."/>
            <person name="Megens H.J."/>
            <person name="Jiang A."/>
            <person name="de Jong P."/>
            <person name="Kaiser P."/>
            <person name="Kim H."/>
            <person name="Kim K.W."/>
            <person name="Kim S."/>
            <person name="Langenberger D."/>
            <person name="Lee M.K."/>
            <person name="Lee T."/>
            <person name="Mane S."/>
            <person name="Marcais G."/>
            <person name="Marz M."/>
            <person name="McElroy A.P."/>
            <person name="Modise T."/>
            <person name="Nefedov M."/>
            <person name="Notredame C."/>
            <person name="Paton I.R."/>
            <person name="Payne W.S."/>
            <person name="Pertea G."/>
            <person name="Prickett D."/>
            <person name="Puiu D."/>
            <person name="Qioa D."/>
            <person name="Raineri E."/>
            <person name="Ruffier M."/>
            <person name="Salzberg S.L."/>
            <person name="Schatz M.C."/>
            <person name="Scheuring C."/>
            <person name="Schmidt C.J."/>
            <person name="Schroeder S."/>
            <person name="Searle S.M."/>
            <person name="Smith E.J."/>
            <person name="Smith J."/>
            <person name="Sonstegard T.S."/>
            <person name="Stadler P.F."/>
            <person name="Tafer H."/>
            <person name="Tu Z.J."/>
            <person name="Van Tassell C.P."/>
            <person name="Vilella A.J."/>
            <person name="Williams K.P."/>
            <person name="Yorke J.A."/>
            <person name="Zhang L."/>
            <person name="Zhang H.B."/>
            <person name="Zhang X."/>
            <person name="Zhang Y."/>
            <person name="Reed K.M."/>
        </authorList>
    </citation>
    <scope>NUCLEOTIDE SEQUENCE [LARGE SCALE GENOMIC DNA]</scope>
</reference>
<evidence type="ECO:0000256" key="1">
    <source>
        <dbReference type="ARBA" id="ARBA00004173"/>
    </source>
</evidence>
<feature type="region of interest" description="Disordered" evidence="10">
    <location>
        <begin position="225"/>
        <end position="245"/>
    </location>
</feature>
<dbReference type="GeneTree" id="ENSGT00390000001737"/>
<dbReference type="InterPro" id="IPR009068">
    <property type="entry name" value="uS15_NS1_RNA-bd_sf"/>
</dbReference>
<dbReference type="InterPro" id="IPR052137">
    <property type="entry name" value="uS15_ribosomal"/>
</dbReference>
<dbReference type="PANTHER" id="PTHR46685:SF1">
    <property type="entry name" value="SMALL RIBOSOMAL SUBUNIT PROTEIN US15M"/>
    <property type="match status" value="1"/>
</dbReference>
<organism evidence="12 13">
    <name type="scientific">Meleagris gallopavo</name>
    <name type="common">Wild turkey</name>
    <dbReference type="NCBI Taxonomy" id="9103"/>
    <lineage>
        <taxon>Eukaryota</taxon>
        <taxon>Metazoa</taxon>
        <taxon>Chordata</taxon>
        <taxon>Craniata</taxon>
        <taxon>Vertebrata</taxon>
        <taxon>Euteleostomi</taxon>
        <taxon>Archelosauria</taxon>
        <taxon>Archosauria</taxon>
        <taxon>Dinosauria</taxon>
        <taxon>Saurischia</taxon>
        <taxon>Theropoda</taxon>
        <taxon>Coelurosauria</taxon>
        <taxon>Aves</taxon>
        <taxon>Neognathae</taxon>
        <taxon>Galloanserae</taxon>
        <taxon>Galliformes</taxon>
        <taxon>Phasianidae</taxon>
        <taxon>Meleagridinae</taxon>
        <taxon>Meleagris</taxon>
    </lineage>
</organism>
<evidence type="ECO:0000256" key="9">
    <source>
        <dbReference type="RuleBase" id="RU003919"/>
    </source>
</evidence>
<dbReference type="GO" id="GO:0003723">
    <property type="term" value="F:RNA binding"/>
    <property type="evidence" value="ECO:0007669"/>
    <property type="project" value="TreeGrafter"/>
</dbReference>
<reference evidence="12" key="2">
    <citation type="submission" date="2025-08" db="UniProtKB">
        <authorList>
            <consortium name="Ensembl"/>
        </authorList>
    </citation>
    <scope>IDENTIFICATION</scope>
</reference>
<dbReference type="SUPFAM" id="SSF47060">
    <property type="entry name" value="S15/NS1 RNA-binding domain"/>
    <property type="match status" value="1"/>
</dbReference>
<feature type="compositionally biased region" description="Basic and acidic residues" evidence="10">
    <location>
        <begin position="225"/>
        <end position="238"/>
    </location>
</feature>
<evidence type="ECO:0000256" key="6">
    <source>
        <dbReference type="ARBA" id="ARBA00023274"/>
    </source>
</evidence>
<feature type="chain" id="PRO_5032906065" description="Small ribosomal subunit protein uS15m" evidence="11">
    <location>
        <begin position="23"/>
        <end position="245"/>
    </location>
</feature>
<keyword evidence="3" id="KW-0809">Transit peptide</keyword>
<evidence type="ECO:0000256" key="2">
    <source>
        <dbReference type="ARBA" id="ARBA00008434"/>
    </source>
</evidence>
<dbReference type="GeneID" id="104914293"/>
<sequence>MVLMGWWLHLMILEFFSNISDSMKSLFSFLQACSPFIQTARCYARPVRRKLKDIPSHLDDLPPTMLKKDYANVPVINSVDDVVKRLLSLEMANQREKMKIKIQQLVEKVRRSPSDNGSFEVQTAILTAKIRTFEEHLQRHPKDKNNRRRMLMAMDRRNKLLAYLRRVRYDVFENTCKQLNIQYTPHPAYSRRVTKRWVVKKAFCVKVFQEARKLKAAERLKERRKWQERARAAKEKQAQSEGTPV</sequence>
<evidence type="ECO:0000256" key="4">
    <source>
        <dbReference type="ARBA" id="ARBA00022980"/>
    </source>
</evidence>
<dbReference type="Bgee" id="ENSMGAG00000003562">
    <property type="expression patterns" value="Expressed in heart and 17 other cell types or tissues"/>
</dbReference>
<name>G1MWW2_MELGA</name>
<accession>G1MWW2</accession>
<dbReference type="RefSeq" id="XP_010721652.1">
    <property type="nucleotide sequence ID" value="XM_010723350.1"/>
</dbReference>
<gene>
    <name evidence="12" type="primary">MRPS15</name>
</gene>